<comment type="caution">
    <text evidence="3">The sequence shown here is derived from an EMBL/GenBank/DDBJ whole genome shotgun (WGS) entry which is preliminary data.</text>
</comment>
<dbReference type="RefSeq" id="WP_184912797.1">
    <property type="nucleotide sequence ID" value="NZ_JACHJR010000001.1"/>
</dbReference>
<accession>A0A7W7S994</accession>
<sequence length="822" mass="85625">MYSPPRRRIAVALGATLLSLAGTTAGPAQAAPPAATYTVTVSAPVQYTHPTDTPAVPYIDKDGTFYFQQSAALYGKTDPRYWDFFTGTDFDTATRSTAISNAVNPANSNDRNNDTTWRCNNSPTGLQATFAPSGSGYAQKNYCDLSGLWVDPDTGDWYGLVHNEFTPQPFGDGLHFDAIDYAVSTDQGKTWTIKDHVITSPYSTARGDTAAFPNQTYDYGDGDQRLLVDTASGYFYVFYGSRVVDKNGSWKAFHAHVARAPIASKMAPGSWQKWYDGSWSEAGTGGRESNMVPVGASNTTGYTPVAGEYDPANTGTADQQIAAGKMPPTSPLFVMDVTYNAYLGLYIAEPQAVDQSGNAPQQYYATDDLSTQKWFPIGDSGSYHTASWYRWFLDGANRTSSTIVGKTFRSYCSFGCSGGASGQYVNVTIGSSAPAAPPVDPTKAYRISSGNGRVLAQVSGGSATTSVASATGSALESWMFSSNGDGSYRIANASTGQLLGVNSASTAGRAWGAKPTVTAAGSSVGQQWFIIPGTTAGNAPTGTYRLVNRYSGLVIGMSSDSSRLAETTPTRSWNNATGNAVGGTRAAGEQTLTLTQTGSAPETVVIANPGDQSTKVNTAVSLQLGATDSAGKPLTYSATGLPAGLSISSAGLVSGTPTTPGASTVTVTATSGTATGTLSFSWTVNPALSGTHTVLTSGKALDDPDHSTSQGTQFVTWSPNGGANQNWVFTQQTDGSYQIVNGLSQLCMDVSGGSTSAGAQVIQWACTGGSNQRWLVTPASGGGYKIASQKSGLLLTTATTSNGSLVTQQPDTGSALQRWTVS</sequence>
<dbReference type="GO" id="GO:0016020">
    <property type="term" value="C:membrane"/>
    <property type="evidence" value="ECO:0007669"/>
    <property type="project" value="InterPro"/>
</dbReference>
<dbReference type="GO" id="GO:0005509">
    <property type="term" value="F:calcium ion binding"/>
    <property type="evidence" value="ECO:0007669"/>
    <property type="project" value="InterPro"/>
</dbReference>
<dbReference type="GO" id="GO:0005975">
    <property type="term" value="P:carbohydrate metabolic process"/>
    <property type="evidence" value="ECO:0007669"/>
    <property type="project" value="UniProtKB-ARBA"/>
</dbReference>
<organism evidence="3 4">
    <name type="scientific">Kitasatospora gansuensis</name>
    <dbReference type="NCBI Taxonomy" id="258050"/>
    <lineage>
        <taxon>Bacteria</taxon>
        <taxon>Bacillati</taxon>
        <taxon>Actinomycetota</taxon>
        <taxon>Actinomycetes</taxon>
        <taxon>Kitasatosporales</taxon>
        <taxon>Streptomycetaceae</taxon>
        <taxon>Kitasatospora</taxon>
    </lineage>
</organism>
<feature type="signal peptide" evidence="1">
    <location>
        <begin position="1"/>
        <end position="30"/>
    </location>
</feature>
<feature type="domain" description="Ricin B lectin" evidence="2">
    <location>
        <begin position="442"/>
        <end position="585"/>
    </location>
</feature>
<dbReference type="Pfam" id="PF14200">
    <property type="entry name" value="RicinB_lectin_2"/>
    <property type="match status" value="2"/>
</dbReference>
<dbReference type="EMBL" id="JACHJR010000001">
    <property type="protein sequence ID" value="MBB4946022.1"/>
    <property type="molecule type" value="Genomic_DNA"/>
</dbReference>
<feature type="chain" id="PRO_5031418434" description="Ricin B lectin domain-containing protein" evidence="1">
    <location>
        <begin position="31"/>
        <end position="822"/>
    </location>
</feature>
<evidence type="ECO:0000313" key="4">
    <source>
        <dbReference type="Proteomes" id="UP000573327"/>
    </source>
</evidence>
<dbReference type="CDD" id="cd00161">
    <property type="entry name" value="beta-trefoil_Ricin-like"/>
    <property type="match status" value="2"/>
</dbReference>
<dbReference type="InterPro" id="IPR000772">
    <property type="entry name" value="Ricin_B_lectin"/>
</dbReference>
<dbReference type="SUPFAM" id="SSF50370">
    <property type="entry name" value="Ricin B-like lectins"/>
    <property type="match status" value="2"/>
</dbReference>
<proteinExistence type="predicted"/>
<gene>
    <name evidence="3" type="ORF">F4556_001557</name>
</gene>
<evidence type="ECO:0000256" key="1">
    <source>
        <dbReference type="SAM" id="SignalP"/>
    </source>
</evidence>
<dbReference type="Proteomes" id="UP000573327">
    <property type="component" value="Unassembled WGS sequence"/>
</dbReference>
<dbReference type="PROSITE" id="PS50231">
    <property type="entry name" value="RICIN_B_LECTIN"/>
    <property type="match status" value="2"/>
</dbReference>
<evidence type="ECO:0000259" key="2">
    <source>
        <dbReference type="SMART" id="SM00458"/>
    </source>
</evidence>
<dbReference type="Gene3D" id="2.60.40.10">
    <property type="entry name" value="Immunoglobulins"/>
    <property type="match status" value="1"/>
</dbReference>
<dbReference type="SMART" id="SM00458">
    <property type="entry name" value="RICIN"/>
    <property type="match status" value="2"/>
</dbReference>
<protein>
    <recommendedName>
        <fullName evidence="2">Ricin B lectin domain-containing protein</fullName>
    </recommendedName>
</protein>
<dbReference type="InterPro" id="IPR013783">
    <property type="entry name" value="Ig-like_fold"/>
</dbReference>
<keyword evidence="1" id="KW-0732">Signal</keyword>
<dbReference type="Gene3D" id="2.80.10.50">
    <property type="match status" value="2"/>
</dbReference>
<reference evidence="3 4" key="1">
    <citation type="submission" date="2020-08" db="EMBL/GenBank/DDBJ databases">
        <title>Sequencing the genomes of 1000 actinobacteria strains.</title>
        <authorList>
            <person name="Klenk H.-P."/>
        </authorList>
    </citation>
    <scope>NUCLEOTIDE SEQUENCE [LARGE SCALE GENOMIC DNA]</scope>
    <source>
        <strain evidence="3 4">DSM 44786</strain>
    </source>
</reference>
<dbReference type="SUPFAM" id="SSF49313">
    <property type="entry name" value="Cadherin-like"/>
    <property type="match status" value="1"/>
</dbReference>
<feature type="domain" description="Ricin B lectin" evidence="2">
    <location>
        <begin position="691"/>
        <end position="822"/>
    </location>
</feature>
<dbReference type="AlphaFoldDB" id="A0A7W7S994"/>
<evidence type="ECO:0000313" key="3">
    <source>
        <dbReference type="EMBL" id="MBB4946022.1"/>
    </source>
</evidence>
<dbReference type="InterPro" id="IPR035992">
    <property type="entry name" value="Ricin_B-like_lectins"/>
</dbReference>
<dbReference type="InterPro" id="IPR015919">
    <property type="entry name" value="Cadherin-like_sf"/>
</dbReference>
<keyword evidence="4" id="KW-1185">Reference proteome</keyword>
<name>A0A7W7S994_9ACTN</name>